<evidence type="ECO:0000256" key="5">
    <source>
        <dbReference type="ARBA" id="ARBA00023136"/>
    </source>
</evidence>
<name>A0ABT2ELU7_9BACT</name>
<protein>
    <submittedName>
        <fullName evidence="7">O-antigen/teichoic acid export membrane protein</fullName>
    </submittedName>
</protein>
<keyword evidence="4 6" id="KW-1133">Transmembrane helix</keyword>
<sequence>MISQISKVLTNRSKAIFRYRLAEGASLLAVSQYVAAALNIVTNVLMARLLGPTDYGLVALTIAYPTLLWSFVAIKSVSVITRYVAAFRAKREFEKLKAVVKLGYGLDFFVSLLAFTLVAISSWWVSEKFYRQPDLARLMVIYAGSLPLFSLTGTSWAVLSSWERFRLLAAFEVLQSLLKMCLIVGFIVLGFGVAGAVIGMGVAQASIGLVMMIVATNLLLCEDLGTWWKASLESVASLKRELIGFFGLNYLLVTLSGLVVQVPMMLLGYFRGPKEAGFYRIALSIGTVGSYLENSLGRVVYPTLSAWWTSEGEERIVNALKRWTLKIGLPISATLIFTTLFFPWLLPLLYGQGYSPAVLGAQVVMLGVAVSAVFFWLNSFYYASGRVNLWVSGYALYTTLVIGLGWLVIKQWGFLGLTCLITMGKVLFTLSMFALLSWSKVRLR</sequence>
<proteinExistence type="predicted"/>
<feature type="transmembrane region" description="Helical" evidence="6">
    <location>
        <begin position="62"/>
        <end position="85"/>
    </location>
</feature>
<evidence type="ECO:0000313" key="7">
    <source>
        <dbReference type="EMBL" id="MCS3918918.1"/>
    </source>
</evidence>
<dbReference type="InterPro" id="IPR050833">
    <property type="entry name" value="Poly_Biosynth_Transport"/>
</dbReference>
<feature type="transmembrane region" description="Helical" evidence="6">
    <location>
        <begin position="180"/>
        <end position="198"/>
    </location>
</feature>
<feature type="transmembrane region" description="Helical" evidence="6">
    <location>
        <begin position="389"/>
        <end position="409"/>
    </location>
</feature>
<keyword evidence="2" id="KW-1003">Cell membrane</keyword>
<accession>A0ABT2ELU7</accession>
<evidence type="ECO:0000256" key="1">
    <source>
        <dbReference type="ARBA" id="ARBA00004651"/>
    </source>
</evidence>
<dbReference type="PANTHER" id="PTHR30250:SF11">
    <property type="entry name" value="O-ANTIGEN TRANSPORTER-RELATED"/>
    <property type="match status" value="1"/>
</dbReference>
<feature type="transmembrane region" description="Helical" evidence="6">
    <location>
        <begin position="415"/>
        <end position="438"/>
    </location>
</feature>
<dbReference type="PANTHER" id="PTHR30250">
    <property type="entry name" value="PST FAMILY PREDICTED COLANIC ACID TRANSPORTER"/>
    <property type="match status" value="1"/>
</dbReference>
<dbReference type="InterPro" id="IPR002797">
    <property type="entry name" value="Polysacc_synth"/>
</dbReference>
<gene>
    <name evidence="7" type="ORF">M2350_001318</name>
</gene>
<evidence type="ECO:0000256" key="2">
    <source>
        <dbReference type="ARBA" id="ARBA00022475"/>
    </source>
</evidence>
<feature type="transmembrane region" description="Helical" evidence="6">
    <location>
        <begin position="138"/>
        <end position="159"/>
    </location>
</feature>
<evidence type="ECO:0000313" key="8">
    <source>
        <dbReference type="Proteomes" id="UP001204798"/>
    </source>
</evidence>
<reference evidence="7 8" key="1">
    <citation type="submission" date="2022-08" db="EMBL/GenBank/DDBJ databases">
        <title>Bacterial and archaeal communities from various locations to study Microbial Dark Matter (Phase II).</title>
        <authorList>
            <person name="Stepanauskas R."/>
        </authorList>
    </citation>
    <scope>NUCLEOTIDE SEQUENCE [LARGE SCALE GENOMIC DNA]</scope>
    <source>
        <strain evidence="7 8">PD1</strain>
    </source>
</reference>
<keyword evidence="5 6" id="KW-0472">Membrane</keyword>
<evidence type="ECO:0000256" key="6">
    <source>
        <dbReference type="SAM" id="Phobius"/>
    </source>
</evidence>
<keyword evidence="8" id="KW-1185">Reference proteome</keyword>
<feature type="transmembrane region" description="Helical" evidence="6">
    <location>
        <begin position="327"/>
        <end position="346"/>
    </location>
</feature>
<feature type="transmembrane region" description="Helical" evidence="6">
    <location>
        <begin position="358"/>
        <end position="377"/>
    </location>
</feature>
<feature type="transmembrane region" description="Helical" evidence="6">
    <location>
        <begin position="242"/>
        <end position="270"/>
    </location>
</feature>
<dbReference type="Pfam" id="PF01943">
    <property type="entry name" value="Polysacc_synt"/>
    <property type="match status" value="1"/>
</dbReference>
<comment type="caution">
    <text evidence="7">The sequence shown here is derived from an EMBL/GenBank/DDBJ whole genome shotgun (WGS) entry which is preliminary data.</text>
</comment>
<keyword evidence="3 6" id="KW-0812">Transmembrane</keyword>
<comment type="subcellular location">
    <subcellularLocation>
        <location evidence="1">Cell membrane</location>
        <topology evidence="1">Multi-pass membrane protein</topology>
    </subcellularLocation>
</comment>
<dbReference type="EMBL" id="JANUCP010000002">
    <property type="protein sequence ID" value="MCS3918918.1"/>
    <property type="molecule type" value="Genomic_DNA"/>
</dbReference>
<feature type="transmembrane region" description="Helical" evidence="6">
    <location>
        <begin position="106"/>
        <end position="126"/>
    </location>
</feature>
<dbReference type="RefSeq" id="WP_259094982.1">
    <property type="nucleotide sequence ID" value="NZ_CP130454.1"/>
</dbReference>
<evidence type="ECO:0000256" key="3">
    <source>
        <dbReference type="ARBA" id="ARBA00022692"/>
    </source>
</evidence>
<evidence type="ECO:0000256" key="4">
    <source>
        <dbReference type="ARBA" id="ARBA00022989"/>
    </source>
</evidence>
<feature type="transmembrane region" description="Helical" evidence="6">
    <location>
        <begin position="21"/>
        <end position="42"/>
    </location>
</feature>
<dbReference type="Proteomes" id="UP001204798">
    <property type="component" value="Unassembled WGS sequence"/>
</dbReference>
<organism evidence="7 8">
    <name type="scientific">Candidatus Fervidibacter sacchari</name>
    <dbReference type="NCBI Taxonomy" id="1448929"/>
    <lineage>
        <taxon>Bacteria</taxon>
        <taxon>Candidatus Fervidibacterota</taxon>
        <taxon>Candidatus Fervidibacter</taxon>
    </lineage>
</organism>